<evidence type="ECO:0000256" key="1">
    <source>
        <dbReference type="SAM" id="MobiDB-lite"/>
    </source>
</evidence>
<sequence length="420" mass="46904">MSSQSSARSQDSSGTQCTRKSSRTRRSRRVVQRVASRRDPDVMQFSSAKRFSCQQTLHIVLNSRQAADNLYLAHRIAASDPTTQELTLKTPISDTRRISFSCLLSEPNFGYVQPRCIQKLLETTTDTLHLLHRHNISFPISLEVLSVVLPANYAVPRTPAQPLAEFLSQEEAWVVFYEYNRSAAHLSLKYGSTGPRRARQMERELKAVVSLMTAVQVLLRLRNATAPCRVDAPTQLTLADFLTSDDASMAHVSLVNNKIANPIPWMAATLSSSFLAAGDEDQSRAVLDAALGGGDAAPRDLVDPAVVLSFYNAQRRRKTRHGETQVGDDSNQASTDTRQLDVELDGHVLARLLIYYITATNMTQTFDNRHRWRDAVIMYDAHLANKEDSWYIRGFVLDKRTDQERELLLAARSDGPSAGA</sequence>
<organism evidence="2 3">
    <name type="scientific">Cercophora scortea</name>
    <dbReference type="NCBI Taxonomy" id="314031"/>
    <lineage>
        <taxon>Eukaryota</taxon>
        <taxon>Fungi</taxon>
        <taxon>Dikarya</taxon>
        <taxon>Ascomycota</taxon>
        <taxon>Pezizomycotina</taxon>
        <taxon>Sordariomycetes</taxon>
        <taxon>Sordariomycetidae</taxon>
        <taxon>Sordariales</taxon>
        <taxon>Lasiosphaeriaceae</taxon>
        <taxon>Cercophora</taxon>
    </lineage>
</organism>
<gene>
    <name evidence="2" type="ORF">B0T19DRAFT_294566</name>
</gene>
<dbReference type="EMBL" id="JAUEPO010000007">
    <property type="protein sequence ID" value="KAK3317595.1"/>
    <property type="molecule type" value="Genomic_DNA"/>
</dbReference>
<dbReference type="AlphaFoldDB" id="A0AAE0I363"/>
<protein>
    <submittedName>
        <fullName evidence="2">Uncharacterized protein</fullName>
    </submittedName>
</protein>
<name>A0AAE0I363_9PEZI</name>
<feature type="compositionally biased region" description="Basic residues" evidence="1">
    <location>
        <begin position="20"/>
        <end position="31"/>
    </location>
</feature>
<reference evidence="2" key="2">
    <citation type="submission" date="2023-06" db="EMBL/GenBank/DDBJ databases">
        <authorList>
            <consortium name="Lawrence Berkeley National Laboratory"/>
            <person name="Haridas S."/>
            <person name="Hensen N."/>
            <person name="Bonometti L."/>
            <person name="Westerberg I."/>
            <person name="Brannstrom I.O."/>
            <person name="Guillou S."/>
            <person name="Cros-Aarteil S."/>
            <person name="Calhoun S."/>
            <person name="Kuo A."/>
            <person name="Mondo S."/>
            <person name="Pangilinan J."/>
            <person name="Riley R."/>
            <person name="Labutti K."/>
            <person name="Andreopoulos B."/>
            <person name="Lipzen A."/>
            <person name="Chen C."/>
            <person name="Yanf M."/>
            <person name="Daum C."/>
            <person name="Ng V."/>
            <person name="Clum A."/>
            <person name="Steindorff A."/>
            <person name="Ohm R."/>
            <person name="Martin F."/>
            <person name="Silar P."/>
            <person name="Natvig D."/>
            <person name="Lalanne C."/>
            <person name="Gautier V."/>
            <person name="Ament-Velasquez S.L."/>
            <person name="Kruys A."/>
            <person name="Hutchinson M.I."/>
            <person name="Powell A.J."/>
            <person name="Barry K."/>
            <person name="Miller A.N."/>
            <person name="Grigoriev I.V."/>
            <person name="Debuchy R."/>
            <person name="Gladieux P."/>
            <person name="Thoren M.H."/>
            <person name="Johannesson H."/>
        </authorList>
    </citation>
    <scope>NUCLEOTIDE SEQUENCE</scope>
    <source>
        <strain evidence="2">SMH4131-1</strain>
    </source>
</reference>
<comment type="caution">
    <text evidence="2">The sequence shown here is derived from an EMBL/GenBank/DDBJ whole genome shotgun (WGS) entry which is preliminary data.</text>
</comment>
<evidence type="ECO:0000313" key="2">
    <source>
        <dbReference type="EMBL" id="KAK3317595.1"/>
    </source>
</evidence>
<feature type="compositionally biased region" description="Low complexity" evidence="1">
    <location>
        <begin position="1"/>
        <end position="13"/>
    </location>
</feature>
<accession>A0AAE0I363</accession>
<proteinExistence type="predicted"/>
<evidence type="ECO:0000313" key="3">
    <source>
        <dbReference type="Proteomes" id="UP001286456"/>
    </source>
</evidence>
<feature type="region of interest" description="Disordered" evidence="1">
    <location>
        <begin position="1"/>
        <end position="39"/>
    </location>
</feature>
<dbReference type="Proteomes" id="UP001286456">
    <property type="component" value="Unassembled WGS sequence"/>
</dbReference>
<reference evidence="2" key="1">
    <citation type="journal article" date="2023" name="Mol. Phylogenet. Evol.">
        <title>Genome-scale phylogeny and comparative genomics of the fungal order Sordariales.</title>
        <authorList>
            <person name="Hensen N."/>
            <person name="Bonometti L."/>
            <person name="Westerberg I."/>
            <person name="Brannstrom I.O."/>
            <person name="Guillou S."/>
            <person name="Cros-Aarteil S."/>
            <person name="Calhoun S."/>
            <person name="Haridas S."/>
            <person name="Kuo A."/>
            <person name="Mondo S."/>
            <person name="Pangilinan J."/>
            <person name="Riley R."/>
            <person name="LaButti K."/>
            <person name="Andreopoulos B."/>
            <person name="Lipzen A."/>
            <person name="Chen C."/>
            <person name="Yan M."/>
            <person name="Daum C."/>
            <person name="Ng V."/>
            <person name="Clum A."/>
            <person name="Steindorff A."/>
            <person name="Ohm R.A."/>
            <person name="Martin F."/>
            <person name="Silar P."/>
            <person name="Natvig D.O."/>
            <person name="Lalanne C."/>
            <person name="Gautier V."/>
            <person name="Ament-Velasquez S.L."/>
            <person name="Kruys A."/>
            <person name="Hutchinson M.I."/>
            <person name="Powell A.J."/>
            <person name="Barry K."/>
            <person name="Miller A.N."/>
            <person name="Grigoriev I.V."/>
            <person name="Debuchy R."/>
            <person name="Gladieux P."/>
            <person name="Hiltunen Thoren M."/>
            <person name="Johannesson H."/>
        </authorList>
    </citation>
    <scope>NUCLEOTIDE SEQUENCE</scope>
    <source>
        <strain evidence="2">SMH4131-1</strain>
    </source>
</reference>
<keyword evidence="3" id="KW-1185">Reference proteome</keyword>